<geneLocation type="mitochondrion" evidence="16"/>
<dbReference type="PANTHER" id="PTHR11432">
    <property type="entry name" value="NADH DEHYDROGENASE SUBUNIT 1"/>
    <property type="match status" value="1"/>
</dbReference>
<dbReference type="GO" id="GO:0009060">
    <property type="term" value="P:aerobic respiration"/>
    <property type="evidence" value="ECO:0007669"/>
    <property type="project" value="TreeGrafter"/>
</dbReference>
<feature type="chain" id="PRO_5035482939" description="NADH-ubiquinone oxidoreductase chain 1" evidence="15">
    <location>
        <begin position="21"/>
        <end position="301"/>
    </location>
</feature>
<keyword evidence="11 14" id="KW-0472">Membrane</keyword>
<evidence type="ECO:0000256" key="13">
    <source>
        <dbReference type="RuleBase" id="RU000473"/>
    </source>
</evidence>
<organism evidence="16">
    <name type="scientific">Chelonus formosanus</name>
    <dbReference type="NCBI Taxonomy" id="2739011"/>
    <lineage>
        <taxon>Eukaryota</taxon>
        <taxon>Metazoa</taxon>
        <taxon>Ecdysozoa</taxon>
        <taxon>Arthropoda</taxon>
        <taxon>Hexapoda</taxon>
        <taxon>Insecta</taxon>
        <taxon>Pterygota</taxon>
        <taxon>Neoptera</taxon>
        <taxon>Endopterygota</taxon>
        <taxon>Hymenoptera</taxon>
        <taxon>Apocrita</taxon>
        <taxon>Ichneumonoidea</taxon>
        <taxon>Braconidae</taxon>
        <taxon>Cheloninae</taxon>
        <taxon>Chelonus</taxon>
    </lineage>
</organism>
<dbReference type="GO" id="GO:0005743">
    <property type="term" value="C:mitochondrial inner membrane"/>
    <property type="evidence" value="ECO:0007669"/>
    <property type="project" value="UniProtKB-SubCell"/>
</dbReference>
<gene>
    <name evidence="16" type="primary">nad1</name>
</gene>
<dbReference type="GO" id="GO:0003954">
    <property type="term" value="F:NADH dehydrogenase activity"/>
    <property type="evidence" value="ECO:0007669"/>
    <property type="project" value="TreeGrafter"/>
</dbReference>
<dbReference type="PANTHER" id="PTHR11432:SF3">
    <property type="entry name" value="NADH-UBIQUINONE OXIDOREDUCTASE CHAIN 1"/>
    <property type="match status" value="1"/>
</dbReference>
<evidence type="ECO:0000256" key="8">
    <source>
        <dbReference type="ARBA" id="ARBA00022989"/>
    </source>
</evidence>
<keyword evidence="6 12" id="KW-0812">Transmembrane</keyword>
<keyword evidence="8 14" id="KW-1133">Transmembrane helix</keyword>
<comment type="catalytic activity">
    <reaction evidence="13">
        <text>a ubiquinone + NADH + 5 H(+)(in) = a ubiquinol + NAD(+) + 4 H(+)(out)</text>
        <dbReference type="Rhea" id="RHEA:29091"/>
        <dbReference type="Rhea" id="RHEA-COMP:9565"/>
        <dbReference type="Rhea" id="RHEA-COMP:9566"/>
        <dbReference type="ChEBI" id="CHEBI:15378"/>
        <dbReference type="ChEBI" id="CHEBI:16389"/>
        <dbReference type="ChEBI" id="CHEBI:17976"/>
        <dbReference type="ChEBI" id="CHEBI:57540"/>
        <dbReference type="ChEBI" id="CHEBI:57945"/>
        <dbReference type="EC" id="7.1.1.2"/>
    </reaction>
</comment>
<proteinExistence type="inferred from homology"/>
<feature type="transmembrane region" description="Helical" evidence="14">
    <location>
        <begin position="60"/>
        <end position="79"/>
    </location>
</feature>
<evidence type="ECO:0000256" key="1">
    <source>
        <dbReference type="ARBA" id="ARBA00003257"/>
    </source>
</evidence>
<evidence type="ECO:0000256" key="3">
    <source>
        <dbReference type="ARBA" id="ARBA00010535"/>
    </source>
</evidence>
<dbReference type="InterPro" id="IPR001694">
    <property type="entry name" value="NADH_UbQ_OxRdtase_su1/FPO"/>
</dbReference>
<feature type="transmembrane region" description="Helical" evidence="14">
    <location>
        <begin position="131"/>
        <end position="151"/>
    </location>
</feature>
<evidence type="ECO:0000256" key="9">
    <source>
        <dbReference type="ARBA" id="ARBA00023075"/>
    </source>
</evidence>
<dbReference type="GO" id="GO:0008137">
    <property type="term" value="F:NADH dehydrogenase (ubiquinone) activity"/>
    <property type="evidence" value="ECO:0007669"/>
    <property type="project" value="UniProtKB-EC"/>
</dbReference>
<keyword evidence="5" id="KW-0813">Transport</keyword>
<dbReference type="InterPro" id="IPR018086">
    <property type="entry name" value="NADH_UbQ_OxRdtase_su1_CS"/>
</dbReference>
<evidence type="ECO:0000256" key="11">
    <source>
        <dbReference type="ARBA" id="ARBA00023136"/>
    </source>
</evidence>
<comment type="subcellular location">
    <subcellularLocation>
        <location evidence="2 12">Mitochondrion inner membrane</location>
        <topology evidence="2 12">Multi-pass membrane protein</topology>
    </subcellularLocation>
</comment>
<feature type="transmembrane region" description="Helical" evidence="14">
    <location>
        <begin position="240"/>
        <end position="260"/>
    </location>
</feature>
<dbReference type="Pfam" id="PF00146">
    <property type="entry name" value="NADHdh"/>
    <property type="match status" value="1"/>
</dbReference>
<evidence type="ECO:0000256" key="4">
    <source>
        <dbReference type="ARBA" id="ARBA00021009"/>
    </source>
</evidence>
<evidence type="ECO:0000256" key="2">
    <source>
        <dbReference type="ARBA" id="ARBA00004448"/>
    </source>
</evidence>
<feature type="signal peptide" evidence="15">
    <location>
        <begin position="1"/>
        <end position="20"/>
    </location>
</feature>
<feature type="transmembrane region" description="Helical" evidence="14">
    <location>
        <begin position="163"/>
        <end position="182"/>
    </location>
</feature>
<reference evidence="16" key="1">
    <citation type="submission" date="2021-09" db="EMBL/GenBank/DDBJ databases">
        <title>Complete mitogenome of Chelonus formosanus (Hymenoptera: Braconidae).</title>
        <authorList>
            <person name="Zhao H.-Y."/>
        </authorList>
    </citation>
    <scope>NUCLEOTIDE SEQUENCE</scope>
    <source>
        <tissue evidence="16">Female adult</tissue>
    </source>
</reference>
<evidence type="ECO:0000256" key="14">
    <source>
        <dbReference type="SAM" id="Phobius"/>
    </source>
</evidence>
<evidence type="ECO:0000256" key="5">
    <source>
        <dbReference type="ARBA" id="ARBA00022448"/>
    </source>
</evidence>
<keyword evidence="7" id="KW-0999">Mitochondrion inner membrane</keyword>
<comment type="function">
    <text evidence="1">Core subunit of the mitochondrial membrane respiratory chain NADH dehydrogenase (Complex I) that is believed to belong to the minimal assembly required for catalysis. Complex I functions in the transfer of electrons from NADH to the respiratory chain. The immediate electron acceptor for the enzyme is believed to be ubiquinone.</text>
</comment>
<name>A0A8K1UKQ1_9HYME</name>
<keyword evidence="9 13" id="KW-0830">Ubiquinone</keyword>
<dbReference type="EC" id="7.1.1.2" evidence="13"/>
<protein>
    <recommendedName>
        <fullName evidence="4 13">NADH-ubiquinone oxidoreductase chain 1</fullName>
        <ecNumber evidence="13">7.1.1.2</ecNumber>
    </recommendedName>
</protein>
<evidence type="ECO:0000256" key="10">
    <source>
        <dbReference type="ARBA" id="ARBA00023128"/>
    </source>
</evidence>
<feature type="transmembrane region" description="Helical" evidence="14">
    <location>
        <begin position="91"/>
        <end position="110"/>
    </location>
</feature>
<keyword evidence="12" id="KW-0520">NAD</keyword>
<dbReference type="PROSITE" id="PS00668">
    <property type="entry name" value="COMPLEX1_ND1_2"/>
    <property type="match status" value="1"/>
</dbReference>
<comment type="similarity">
    <text evidence="3 12">Belongs to the complex I subunit 1 family.</text>
</comment>
<evidence type="ECO:0000313" key="16">
    <source>
        <dbReference type="EMBL" id="UDP58202.1"/>
    </source>
</evidence>
<evidence type="ECO:0000256" key="7">
    <source>
        <dbReference type="ARBA" id="ARBA00022792"/>
    </source>
</evidence>
<evidence type="ECO:0000256" key="12">
    <source>
        <dbReference type="RuleBase" id="RU000471"/>
    </source>
</evidence>
<feature type="transmembrane region" description="Helical" evidence="14">
    <location>
        <begin position="211"/>
        <end position="234"/>
    </location>
</feature>
<accession>A0A8K1UKQ1</accession>
<feature type="transmembrane region" description="Helical" evidence="14">
    <location>
        <begin position="272"/>
        <end position="294"/>
    </location>
</feature>
<sequence>MIMIMLSVAFFTLFERKIMGHFHNRKAPNKMFLLGISQPINDAMKLFSKELFFNNKMYKLLYFFSPLLMMNLSFLIWIFYPFFFNLMNNNINLMLLISLISLGIYGLIISGWSSNSSYAMIGAIRSIAQSISYEITFSLTLLLFMMMLNSLNLMKLTIFNKNVFFILMNFPLLMLISISVIAEVNRTPFDLSEGESELVSGFNIEYSSMNFIFIFLSEYSKLMFMMMLLTMLFFNSKFTFIIILISIMLMFMITWIRMTFPRLRYDKLMNLCWMYMLPINLMIYMNYLIIKFYLDILFLIN</sequence>
<dbReference type="EMBL" id="OK299152">
    <property type="protein sequence ID" value="UDP58202.1"/>
    <property type="molecule type" value="Genomic_DNA"/>
</dbReference>
<dbReference type="AlphaFoldDB" id="A0A8K1UKQ1"/>
<keyword evidence="15" id="KW-0732">Signal</keyword>
<evidence type="ECO:0000256" key="6">
    <source>
        <dbReference type="ARBA" id="ARBA00022692"/>
    </source>
</evidence>
<keyword evidence="10 13" id="KW-0496">Mitochondrion</keyword>
<evidence type="ECO:0000256" key="15">
    <source>
        <dbReference type="SAM" id="SignalP"/>
    </source>
</evidence>